<keyword evidence="3" id="KW-0804">Transcription</keyword>
<evidence type="ECO:0000256" key="4">
    <source>
        <dbReference type="PROSITE-ProRule" id="PRU00335"/>
    </source>
</evidence>
<dbReference type="PANTHER" id="PTHR30055">
    <property type="entry name" value="HTH-TYPE TRANSCRIPTIONAL REGULATOR RUTR"/>
    <property type="match status" value="1"/>
</dbReference>
<dbReference type="RefSeq" id="WP_093324293.1">
    <property type="nucleotide sequence ID" value="NZ_FOSZ01000005.1"/>
</dbReference>
<dbReference type="EMBL" id="FOSZ01000005">
    <property type="protein sequence ID" value="SFL11183.1"/>
    <property type="molecule type" value="Genomic_DNA"/>
</dbReference>
<evidence type="ECO:0000313" key="6">
    <source>
        <dbReference type="EMBL" id="SFL11183.1"/>
    </source>
</evidence>
<accession>A0A1I4F167</accession>
<dbReference type="PANTHER" id="PTHR30055:SF234">
    <property type="entry name" value="HTH-TYPE TRANSCRIPTIONAL REGULATOR BETI"/>
    <property type="match status" value="1"/>
</dbReference>
<dbReference type="InterPro" id="IPR050109">
    <property type="entry name" value="HTH-type_TetR-like_transc_reg"/>
</dbReference>
<name>A0A1I4F167_9RHOB</name>
<dbReference type="OrthoDB" id="7056813at2"/>
<evidence type="ECO:0000256" key="3">
    <source>
        <dbReference type="ARBA" id="ARBA00023163"/>
    </source>
</evidence>
<dbReference type="STRING" id="1280847.SAMN04488036_105106"/>
<keyword evidence="2 4" id="KW-0238">DNA-binding</keyword>
<dbReference type="SUPFAM" id="SSF48498">
    <property type="entry name" value="Tetracyclin repressor-like, C-terminal domain"/>
    <property type="match status" value="1"/>
</dbReference>
<dbReference type="PROSITE" id="PS50977">
    <property type="entry name" value="HTH_TETR_2"/>
    <property type="match status" value="1"/>
</dbReference>
<evidence type="ECO:0000256" key="2">
    <source>
        <dbReference type="ARBA" id="ARBA00023125"/>
    </source>
</evidence>
<evidence type="ECO:0000313" key="7">
    <source>
        <dbReference type="Proteomes" id="UP000198851"/>
    </source>
</evidence>
<dbReference type="AlphaFoldDB" id="A0A1I4F167"/>
<evidence type="ECO:0000256" key="1">
    <source>
        <dbReference type="ARBA" id="ARBA00023015"/>
    </source>
</evidence>
<dbReference type="InterPro" id="IPR009057">
    <property type="entry name" value="Homeodomain-like_sf"/>
</dbReference>
<dbReference type="Pfam" id="PF13305">
    <property type="entry name" value="TetR_C_33"/>
    <property type="match status" value="1"/>
</dbReference>
<dbReference type="Pfam" id="PF00440">
    <property type="entry name" value="TetR_N"/>
    <property type="match status" value="1"/>
</dbReference>
<dbReference type="GO" id="GO:0003700">
    <property type="term" value="F:DNA-binding transcription factor activity"/>
    <property type="evidence" value="ECO:0007669"/>
    <property type="project" value="TreeGrafter"/>
</dbReference>
<sequence length="199" mass="21804">MAQKANSYHHGNLSEALVSAGMTLLQDRAAEELSLRAVAEQVGVSRTAPYAHFPDKRSFLLAISAAGFQRLSDAMEARRVAERGPREQVLVFGDAYVQFALDHPNLYRLMLATMTPRNEGDGREQFPGQVQAEARRPHAILNAEFAKMVSDPARAEALSQGAWAMVHGLASLVGEELIHPHEGGVEGILRTFMDAQQRS</sequence>
<evidence type="ECO:0000259" key="5">
    <source>
        <dbReference type="PROSITE" id="PS50977"/>
    </source>
</evidence>
<feature type="domain" description="HTH tetR-type" evidence="5">
    <location>
        <begin position="11"/>
        <end position="71"/>
    </location>
</feature>
<proteinExistence type="predicted"/>
<organism evidence="6 7">
    <name type="scientific">Shimia haliotis</name>
    <dbReference type="NCBI Taxonomy" id="1280847"/>
    <lineage>
        <taxon>Bacteria</taxon>
        <taxon>Pseudomonadati</taxon>
        <taxon>Pseudomonadota</taxon>
        <taxon>Alphaproteobacteria</taxon>
        <taxon>Rhodobacterales</taxon>
        <taxon>Roseobacteraceae</taxon>
    </lineage>
</organism>
<reference evidence="7" key="1">
    <citation type="submission" date="2016-10" db="EMBL/GenBank/DDBJ databases">
        <authorList>
            <person name="Varghese N."/>
            <person name="Submissions S."/>
        </authorList>
    </citation>
    <scope>NUCLEOTIDE SEQUENCE [LARGE SCALE GENOMIC DNA]</scope>
    <source>
        <strain evidence="7">DSM 28453</strain>
    </source>
</reference>
<dbReference type="InterPro" id="IPR025996">
    <property type="entry name" value="MT1864/Rv1816-like_C"/>
</dbReference>
<dbReference type="GO" id="GO:0000976">
    <property type="term" value="F:transcription cis-regulatory region binding"/>
    <property type="evidence" value="ECO:0007669"/>
    <property type="project" value="TreeGrafter"/>
</dbReference>
<dbReference type="InterPro" id="IPR036271">
    <property type="entry name" value="Tet_transcr_reg_TetR-rel_C_sf"/>
</dbReference>
<protein>
    <submittedName>
        <fullName evidence="6">Transcriptional regulator, TetR family</fullName>
    </submittedName>
</protein>
<dbReference type="Gene3D" id="1.10.357.10">
    <property type="entry name" value="Tetracycline Repressor, domain 2"/>
    <property type="match status" value="1"/>
</dbReference>
<gene>
    <name evidence="6" type="ORF">SAMN04488036_105106</name>
</gene>
<dbReference type="Proteomes" id="UP000198851">
    <property type="component" value="Unassembled WGS sequence"/>
</dbReference>
<dbReference type="InterPro" id="IPR001647">
    <property type="entry name" value="HTH_TetR"/>
</dbReference>
<keyword evidence="7" id="KW-1185">Reference proteome</keyword>
<feature type="DNA-binding region" description="H-T-H motif" evidence="4">
    <location>
        <begin position="34"/>
        <end position="53"/>
    </location>
</feature>
<dbReference type="SUPFAM" id="SSF46689">
    <property type="entry name" value="Homeodomain-like"/>
    <property type="match status" value="1"/>
</dbReference>
<keyword evidence="1" id="KW-0805">Transcription regulation</keyword>